<comment type="caution">
    <text evidence="1">The sequence shown here is derived from an EMBL/GenBank/DDBJ whole genome shotgun (WGS) entry which is preliminary data.</text>
</comment>
<dbReference type="EMBL" id="DNNA01000229">
    <property type="protein sequence ID" value="HBC35456.1"/>
    <property type="molecule type" value="Genomic_DNA"/>
</dbReference>
<evidence type="ECO:0000313" key="2">
    <source>
        <dbReference type="Proteomes" id="UP000263489"/>
    </source>
</evidence>
<name>A0A352IVH3_9GAMM</name>
<gene>
    <name evidence="1" type="ORF">DC045_14320</name>
</gene>
<dbReference type="Proteomes" id="UP000263489">
    <property type="component" value="Unassembled WGS sequence"/>
</dbReference>
<protein>
    <submittedName>
        <fullName evidence="1">Uncharacterized protein</fullName>
    </submittedName>
</protein>
<proteinExistence type="predicted"/>
<accession>A0A352IVH3</accession>
<organism evidence="1 2">
    <name type="scientific">Marinobacter adhaerens</name>
    <dbReference type="NCBI Taxonomy" id="1033846"/>
    <lineage>
        <taxon>Bacteria</taxon>
        <taxon>Pseudomonadati</taxon>
        <taxon>Pseudomonadota</taxon>
        <taxon>Gammaproteobacteria</taxon>
        <taxon>Pseudomonadales</taxon>
        <taxon>Marinobacteraceae</taxon>
        <taxon>Marinobacter</taxon>
    </lineage>
</organism>
<dbReference type="AlphaFoldDB" id="A0A352IVH3"/>
<evidence type="ECO:0000313" key="1">
    <source>
        <dbReference type="EMBL" id="HBC35456.1"/>
    </source>
</evidence>
<sequence length="72" mass="8001">MRVQPPVNPGFFWKAGRQYMALSEVPRTLNLTASEVTDAVGRDELKVEKVSGCKVVSMEALLGYVTMREGQK</sequence>
<reference evidence="1 2" key="1">
    <citation type="journal article" date="2018" name="Nat. Biotechnol.">
        <title>A standardized bacterial taxonomy based on genome phylogeny substantially revises the tree of life.</title>
        <authorList>
            <person name="Parks D.H."/>
            <person name="Chuvochina M."/>
            <person name="Waite D.W."/>
            <person name="Rinke C."/>
            <person name="Skarshewski A."/>
            <person name="Chaumeil P.A."/>
            <person name="Hugenholtz P."/>
        </authorList>
    </citation>
    <scope>NUCLEOTIDE SEQUENCE [LARGE SCALE GENOMIC DNA]</scope>
    <source>
        <strain evidence="1">UBA9380</strain>
    </source>
</reference>